<evidence type="ECO:0000313" key="2">
    <source>
        <dbReference type="EMBL" id="TMQ64916.1"/>
    </source>
</evidence>
<proteinExistence type="predicted"/>
<dbReference type="Pfam" id="PF01522">
    <property type="entry name" value="Polysacc_deac_1"/>
    <property type="match status" value="1"/>
</dbReference>
<dbReference type="CDD" id="cd06423">
    <property type="entry name" value="CESA_like"/>
    <property type="match status" value="1"/>
</dbReference>
<dbReference type="PROSITE" id="PS51677">
    <property type="entry name" value="NODB"/>
    <property type="match status" value="1"/>
</dbReference>
<dbReference type="Proteomes" id="UP000317691">
    <property type="component" value="Unassembled WGS sequence"/>
</dbReference>
<comment type="caution">
    <text evidence="2">The sequence shown here is derived from an EMBL/GenBank/DDBJ whole genome shotgun (WGS) entry which is preliminary data.</text>
</comment>
<dbReference type="SUPFAM" id="SSF88713">
    <property type="entry name" value="Glycoside hydrolase/deacetylase"/>
    <property type="match status" value="1"/>
</dbReference>
<evidence type="ECO:0000313" key="3">
    <source>
        <dbReference type="Proteomes" id="UP000317691"/>
    </source>
</evidence>
<dbReference type="InterPro" id="IPR011330">
    <property type="entry name" value="Glyco_hydro/deAcase_b/a-brl"/>
</dbReference>
<dbReference type="InterPro" id="IPR029044">
    <property type="entry name" value="Nucleotide-diphossugar_trans"/>
</dbReference>
<organism evidence="2 3">
    <name type="scientific">Eiseniibacteriota bacterium</name>
    <dbReference type="NCBI Taxonomy" id="2212470"/>
    <lineage>
        <taxon>Bacteria</taxon>
        <taxon>Candidatus Eiseniibacteriota</taxon>
    </lineage>
</organism>
<dbReference type="SUPFAM" id="SSF53448">
    <property type="entry name" value="Nucleotide-diphospho-sugar transferases"/>
    <property type="match status" value="1"/>
</dbReference>
<dbReference type="GO" id="GO:0016740">
    <property type="term" value="F:transferase activity"/>
    <property type="evidence" value="ECO:0007669"/>
    <property type="project" value="UniProtKB-KW"/>
</dbReference>
<evidence type="ECO:0000259" key="1">
    <source>
        <dbReference type="PROSITE" id="PS51677"/>
    </source>
</evidence>
<dbReference type="InterPro" id="IPR002509">
    <property type="entry name" value="NODB_dom"/>
</dbReference>
<dbReference type="Gene3D" id="3.90.550.10">
    <property type="entry name" value="Spore Coat Polysaccharide Biosynthesis Protein SpsA, Chain A"/>
    <property type="match status" value="1"/>
</dbReference>
<dbReference type="Pfam" id="PF00535">
    <property type="entry name" value="Glycos_transf_2"/>
    <property type="match status" value="1"/>
</dbReference>
<gene>
    <name evidence="2" type="ORF">E6K79_06105</name>
</gene>
<dbReference type="CDD" id="cd10917">
    <property type="entry name" value="CE4_NodB_like_6s_7s"/>
    <property type="match status" value="1"/>
</dbReference>
<dbReference type="InterPro" id="IPR001173">
    <property type="entry name" value="Glyco_trans_2-like"/>
</dbReference>
<reference evidence="2 3" key="1">
    <citation type="journal article" date="2019" name="Nat. Microbiol.">
        <title>Mediterranean grassland soil C-N compound turnover is dependent on rainfall and depth, and is mediated by genomically divergent microorganisms.</title>
        <authorList>
            <person name="Diamond S."/>
            <person name="Andeer P.F."/>
            <person name="Li Z."/>
            <person name="Crits-Christoph A."/>
            <person name="Burstein D."/>
            <person name="Anantharaman K."/>
            <person name="Lane K.R."/>
            <person name="Thomas B.C."/>
            <person name="Pan C."/>
            <person name="Northen T.R."/>
            <person name="Banfield J.F."/>
        </authorList>
    </citation>
    <scope>NUCLEOTIDE SEQUENCE [LARGE SCALE GENOMIC DNA]</scope>
    <source>
        <strain evidence="2">WS_9</strain>
    </source>
</reference>
<keyword evidence="2" id="KW-0808">Transferase</keyword>
<accession>A0A538TMR7</accession>
<dbReference type="EMBL" id="VBOZ01000016">
    <property type="protein sequence ID" value="TMQ64916.1"/>
    <property type="molecule type" value="Genomic_DNA"/>
</dbReference>
<dbReference type="AlphaFoldDB" id="A0A538TMR7"/>
<name>A0A538TMR7_UNCEI</name>
<sequence length="495" mass="55105">MKVSVVIPAFNEEVLLAACIDSLLQQDYEGDIEVIVVDNASTDATAAVARSRGVRVVEEPEHGYSRALARGFAVARGDILASTDADTVVPRFWVSRLVREYQTRPEVVAVGGEIVFCNPNRRAKLFTRGLLPVLNRLDRNCPEGPHLWGANFSVRRSAFDAAGGWNLDFNLQVDTELSERLREFGQVVLLEDLPVYTSCRRWNRMLGRSLFLYATNFFSLELRGRPLWRAFPDVRDEGPGKTPAGGRKWSIRWAAAALVSAVVGIGVYDAVSPWSSAFGTTHWTGSNRDRVVALTFDDGPNEPYTSEVLSVLRREHVRATFFLIGERVRRDPSIAARIVGEGHVVGNHSDTHPFGLAFESPDRIQGEINRAEITIHDATGIYPHLFRPPQGLRSPWLMRVAQGDSLDTVTWDDSAIDWNRVTAQQLSDRVVANAHPGAIILLHDGLNLAPGADRSVVVRGLTSVIERLRAKGYRFVTVPELFKEPPTLARWRDRS</sequence>
<dbReference type="Gene3D" id="3.20.20.370">
    <property type="entry name" value="Glycoside hydrolase/deacetylase"/>
    <property type="match status" value="1"/>
</dbReference>
<feature type="domain" description="NodB homology" evidence="1">
    <location>
        <begin position="290"/>
        <end position="476"/>
    </location>
</feature>
<protein>
    <submittedName>
        <fullName evidence="2">Glycosyltransferase</fullName>
    </submittedName>
</protein>
<dbReference type="InterPro" id="IPR050248">
    <property type="entry name" value="Polysacc_deacetylase_ArnD"/>
</dbReference>
<dbReference type="GO" id="GO:0005975">
    <property type="term" value="P:carbohydrate metabolic process"/>
    <property type="evidence" value="ECO:0007669"/>
    <property type="project" value="InterPro"/>
</dbReference>
<dbReference type="GO" id="GO:0016810">
    <property type="term" value="F:hydrolase activity, acting on carbon-nitrogen (but not peptide) bonds"/>
    <property type="evidence" value="ECO:0007669"/>
    <property type="project" value="InterPro"/>
</dbReference>
<dbReference type="PANTHER" id="PTHR10587">
    <property type="entry name" value="GLYCOSYL TRANSFERASE-RELATED"/>
    <property type="match status" value="1"/>
</dbReference>